<name>A0ABX1D383_9FLAO</name>
<reference evidence="1 2" key="1">
    <citation type="submission" date="2020-03" db="EMBL/GenBank/DDBJ databases">
        <title>Salinimicrobium sp. nov, isolated from SCS.</title>
        <authorList>
            <person name="Cao W.R."/>
        </authorList>
    </citation>
    <scope>NUCLEOTIDE SEQUENCE [LARGE SCALE GENOMIC DNA]</scope>
    <source>
        <strain evidence="2">J15B91</strain>
    </source>
</reference>
<keyword evidence="2" id="KW-1185">Reference proteome</keyword>
<sequence>SRYTTIAGKNKEVLQKLISNSVQSLKIYQEEFNAAANEKDPAGISGLVHKNTTSLHYLQANRLKRKIEEYRQILNLEPIPAQDLHEKQEEILAEFDFLIARLKSLEDR</sequence>
<comment type="caution">
    <text evidence="1">The sequence shown here is derived from an EMBL/GenBank/DDBJ whole genome shotgun (WGS) entry which is preliminary data.</text>
</comment>
<protein>
    <submittedName>
        <fullName evidence="1">Uncharacterized protein</fullName>
    </submittedName>
</protein>
<dbReference type="InterPro" id="IPR036641">
    <property type="entry name" value="HPT_dom_sf"/>
</dbReference>
<organism evidence="1 2">
    <name type="scientific">Salinimicrobium oceani</name>
    <dbReference type="NCBI Taxonomy" id="2722702"/>
    <lineage>
        <taxon>Bacteria</taxon>
        <taxon>Pseudomonadati</taxon>
        <taxon>Bacteroidota</taxon>
        <taxon>Flavobacteriia</taxon>
        <taxon>Flavobacteriales</taxon>
        <taxon>Flavobacteriaceae</taxon>
        <taxon>Salinimicrobium</taxon>
    </lineage>
</organism>
<dbReference type="Gene3D" id="1.20.120.160">
    <property type="entry name" value="HPT domain"/>
    <property type="match status" value="1"/>
</dbReference>
<dbReference type="Proteomes" id="UP000703674">
    <property type="component" value="Unassembled WGS sequence"/>
</dbReference>
<proteinExistence type="predicted"/>
<dbReference type="RefSeq" id="WP_168139703.1">
    <property type="nucleotide sequence ID" value="NZ_JAAVJR010000643.1"/>
</dbReference>
<feature type="non-terminal residue" evidence="1">
    <location>
        <position position="1"/>
    </location>
</feature>
<evidence type="ECO:0000313" key="1">
    <source>
        <dbReference type="EMBL" id="NJW54933.1"/>
    </source>
</evidence>
<accession>A0ABX1D383</accession>
<evidence type="ECO:0000313" key="2">
    <source>
        <dbReference type="Proteomes" id="UP000703674"/>
    </source>
</evidence>
<dbReference type="EMBL" id="JAAVJR010000643">
    <property type="protein sequence ID" value="NJW54933.1"/>
    <property type="molecule type" value="Genomic_DNA"/>
</dbReference>
<gene>
    <name evidence="1" type="ORF">HC175_18655</name>
</gene>